<dbReference type="GO" id="GO:0004252">
    <property type="term" value="F:serine-type endopeptidase activity"/>
    <property type="evidence" value="ECO:0007669"/>
    <property type="project" value="InterPro"/>
</dbReference>
<reference evidence="7" key="1">
    <citation type="submission" date="2022-01" db="EMBL/GenBank/DDBJ databases">
        <authorList>
            <person name="Braso-Vives M."/>
        </authorList>
    </citation>
    <scope>NUCLEOTIDE SEQUENCE</scope>
</reference>
<gene>
    <name evidence="7" type="primary">PCSK4</name>
    <name evidence="7" type="ORF">BLAG_LOCUS3649</name>
</gene>
<dbReference type="FunFam" id="2.60.120.260:FF:000295">
    <property type="entry name" value="Uncharacterized protein"/>
    <property type="match status" value="1"/>
</dbReference>
<evidence type="ECO:0000256" key="2">
    <source>
        <dbReference type="ARBA" id="ARBA00022685"/>
    </source>
</evidence>
<evidence type="ECO:0000256" key="3">
    <source>
        <dbReference type="ARBA" id="ARBA00022801"/>
    </source>
</evidence>
<feature type="domain" description="P/Homo B" evidence="6">
    <location>
        <begin position="250"/>
        <end position="389"/>
    </location>
</feature>
<organism evidence="7 8">
    <name type="scientific">Branchiostoma lanceolatum</name>
    <name type="common">Common lancelet</name>
    <name type="synonym">Amphioxus lanceolatum</name>
    <dbReference type="NCBI Taxonomy" id="7740"/>
    <lineage>
        <taxon>Eukaryota</taxon>
        <taxon>Metazoa</taxon>
        <taxon>Chordata</taxon>
        <taxon>Cephalochordata</taxon>
        <taxon>Leptocardii</taxon>
        <taxon>Amphioxiformes</taxon>
        <taxon>Branchiostomatidae</taxon>
        <taxon>Branchiostoma</taxon>
    </lineage>
</organism>
<keyword evidence="2" id="KW-0165">Cleavage on pair of basic residues</keyword>
<dbReference type="PROSITE" id="PS51892">
    <property type="entry name" value="SUBTILASE"/>
    <property type="match status" value="1"/>
</dbReference>
<dbReference type="Proteomes" id="UP000838412">
    <property type="component" value="Chromosome 11"/>
</dbReference>
<protein>
    <submittedName>
        <fullName evidence="7">PCSK4 protein</fullName>
    </submittedName>
</protein>
<sequence length="459" mass="48029">MRIRLLNAAATSEVNDAQDATAYSFGQDAVDVYVSSWGPNDFAEVDGPGPLLKQALRNGATTGRGGKGNVYIFSSGNGGGGRYPDSCAFDGFVNNPYSLAFGSVSGTGRRAAHCEACSALIASVYAEDRNNAGGREMVTTKITSECTGDFYQSSAGAPIAGGILSLALNANDALTWRDLKHLIVQTSQPDSRLNSSDSTNWITNAAGHRVSSYFGFGLLDASKLVDAAVTWTSVPALQTCEMVHTPPAPGVPALQTCEMVHTPPAPGLSIPQTGSLTLTVDYSPSSCAGVNIMFMEAAVLTLDYDYQRRGHLEGTLTSPMGTTSLVLRHRDLDIVASPPVVDQDFMSVQFWGENPAGTWTFELRNFYPNFTGNGTLNKWTLTLYGTETDPMAGNTLPAAPGTTCVSDCSNASLVLPTTAATLLSSTLLASTVVGAVSGGSALSGARLLGLLVASVYLML</sequence>
<dbReference type="Gene3D" id="2.60.120.260">
    <property type="entry name" value="Galactose-binding domain-like"/>
    <property type="match status" value="1"/>
</dbReference>
<dbReference type="Pfam" id="PF00082">
    <property type="entry name" value="Peptidase_S8"/>
    <property type="match status" value="1"/>
</dbReference>
<keyword evidence="8" id="KW-1185">Reference proteome</keyword>
<dbReference type="SUPFAM" id="SSF49785">
    <property type="entry name" value="Galactose-binding domain-like"/>
    <property type="match status" value="1"/>
</dbReference>
<evidence type="ECO:0000256" key="1">
    <source>
        <dbReference type="ARBA" id="ARBA00022670"/>
    </source>
</evidence>
<dbReference type="PANTHER" id="PTHR42884:SF31">
    <property type="entry name" value="PROPROTEIN CONVERTASE SUBTILISIN_KEXIN TYPE 5"/>
    <property type="match status" value="1"/>
</dbReference>
<name>A0A8J9VG78_BRALA</name>
<proteinExistence type="inferred from homology"/>
<dbReference type="InterPro" id="IPR036852">
    <property type="entry name" value="Peptidase_S8/S53_dom_sf"/>
</dbReference>
<evidence type="ECO:0000313" key="7">
    <source>
        <dbReference type="EMBL" id="CAH1239305.1"/>
    </source>
</evidence>
<dbReference type="GO" id="GO:0016486">
    <property type="term" value="P:peptide hormone processing"/>
    <property type="evidence" value="ECO:0007669"/>
    <property type="project" value="TreeGrafter"/>
</dbReference>
<dbReference type="AlphaFoldDB" id="A0A8J9VG78"/>
<dbReference type="GO" id="GO:0005802">
    <property type="term" value="C:trans-Golgi network"/>
    <property type="evidence" value="ECO:0007669"/>
    <property type="project" value="TreeGrafter"/>
</dbReference>
<keyword evidence="1" id="KW-0645">Protease</keyword>
<evidence type="ECO:0000256" key="4">
    <source>
        <dbReference type="ARBA" id="ARBA00022825"/>
    </source>
</evidence>
<dbReference type="InterPro" id="IPR000209">
    <property type="entry name" value="Peptidase_S8/S53_dom"/>
</dbReference>
<evidence type="ECO:0000256" key="5">
    <source>
        <dbReference type="PROSITE-ProRule" id="PRU01240"/>
    </source>
</evidence>
<keyword evidence="3" id="KW-0378">Hydrolase</keyword>
<dbReference type="PANTHER" id="PTHR42884">
    <property type="entry name" value="PROPROTEIN CONVERTASE SUBTILISIN/KEXIN-RELATED"/>
    <property type="match status" value="1"/>
</dbReference>
<dbReference type="Gene3D" id="3.40.50.200">
    <property type="entry name" value="Peptidase S8/S53 domain"/>
    <property type="match status" value="1"/>
</dbReference>
<dbReference type="InterPro" id="IPR008979">
    <property type="entry name" value="Galactose-bd-like_sf"/>
</dbReference>
<dbReference type="Pfam" id="PF01483">
    <property type="entry name" value="P_proprotein"/>
    <property type="match status" value="1"/>
</dbReference>
<comment type="similarity">
    <text evidence="5">Belongs to the peptidase S8 family.</text>
</comment>
<dbReference type="GO" id="GO:0000139">
    <property type="term" value="C:Golgi membrane"/>
    <property type="evidence" value="ECO:0007669"/>
    <property type="project" value="TreeGrafter"/>
</dbReference>
<comment type="caution">
    <text evidence="5">Lacks conserved residue(s) required for the propagation of feature annotation.</text>
</comment>
<dbReference type="OrthoDB" id="300641at2759"/>
<dbReference type="PROSITE" id="PS51829">
    <property type="entry name" value="P_HOMO_B"/>
    <property type="match status" value="1"/>
</dbReference>
<keyword evidence="4" id="KW-0720">Serine protease</keyword>
<dbReference type="EMBL" id="OV696696">
    <property type="protein sequence ID" value="CAH1239305.1"/>
    <property type="molecule type" value="Genomic_DNA"/>
</dbReference>
<accession>A0A8J9VG78</accession>
<evidence type="ECO:0000313" key="8">
    <source>
        <dbReference type="Proteomes" id="UP000838412"/>
    </source>
</evidence>
<evidence type="ECO:0000259" key="6">
    <source>
        <dbReference type="PROSITE" id="PS51829"/>
    </source>
</evidence>
<dbReference type="SUPFAM" id="SSF52743">
    <property type="entry name" value="Subtilisin-like"/>
    <property type="match status" value="1"/>
</dbReference>
<dbReference type="InterPro" id="IPR002884">
    <property type="entry name" value="P_dom"/>
</dbReference>